<feature type="region of interest" description="Disordered" evidence="1">
    <location>
        <begin position="900"/>
        <end position="924"/>
    </location>
</feature>
<dbReference type="PANTHER" id="PTHR35140:SF1">
    <property type="entry name" value="MITOTIC CHECK POINT PROTEIN BFA1"/>
    <property type="match status" value="1"/>
</dbReference>
<reference evidence="2 3" key="1">
    <citation type="submission" date="2019-06" db="EMBL/GenBank/DDBJ databases">
        <title>Wine fermentation using esterase from Monascus purpureus.</title>
        <authorList>
            <person name="Geng C."/>
            <person name="Zhang Y."/>
        </authorList>
    </citation>
    <scope>NUCLEOTIDE SEQUENCE [LARGE SCALE GENOMIC DNA]</scope>
    <source>
        <strain evidence="2">HQ1</strain>
    </source>
</reference>
<comment type="caution">
    <text evidence="2">The sequence shown here is derived from an EMBL/GenBank/DDBJ whole genome shotgun (WGS) entry which is preliminary data.</text>
</comment>
<feature type="compositionally biased region" description="Polar residues" evidence="1">
    <location>
        <begin position="690"/>
        <end position="705"/>
    </location>
</feature>
<dbReference type="STRING" id="5098.A0A507QHI5"/>
<evidence type="ECO:0000313" key="2">
    <source>
        <dbReference type="EMBL" id="TQB67959.1"/>
    </source>
</evidence>
<feature type="region of interest" description="Disordered" evidence="1">
    <location>
        <begin position="412"/>
        <end position="454"/>
    </location>
</feature>
<dbReference type="AlphaFoldDB" id="A0A507QHI5"/>
<sequence>MEALTVQLRRVEETIECWDDDGDLQCTDDVQFCTASTVTSVTNSSIRRSGHRDSISSRRSTRSDLDSIPGDDDDWQVLLHETDEFAAEDAILSARNAGIPIPENVPKSALTGGTIKRLGRKKRADFVDDWSEDVLFPGPEQALQLKIPQEKTFPDSLRHIYSTGTSPVKTSASPFWESNPSVHLNSSLATLDKFRDEEYSSQDVPTIKIANYRLLQKEAPSSNCLAQVARDDIECFDDDFDLPAGDIPLRLGSHKGTRETSTPVTDDFDFEFSEDSTGARFGGTAKDRRSNPSSSVSVLGPSVSSCIAGESEEDCLDGLIIPEEPLDLQASLKKRQDAKSAHVSEDLPARQEPSEKDDFFTGLEIGDVDIYGPEQLAVNPNVKCKTEHPNSPTRRSGTTVTFTNAAVSPKTRIPRLSSHDRTRSTQLETVSESGAPISRFQRPLSRFGGHSAQSSISGLSALSASSATSSAQQNRRFIGTRTMVDALTGESAPLSTEPLTPRRSVPSIRDENKITSTPLQRPLSRQSGASRSVSSTRPRTPVDRSANDARLGRRQLTPFIPAGASANKLHHVNVKPYQHSRRTNSDSSIDNPSPQGALPRPSRISRGGNLGNKTNETSPETLVRAAKRSLTKPTRRRNFGDGTELESFDDLPTSSSAERRFVKTPSGRGVPRSFRSRLSRGQHVSAPMEASTQPIMPSTTSSSLDYTPRFARDTNASRNAREQRIASMNIGSKNREANPLAPLSSNWKAQYSSRQSINSASARTKRGKATTLSGNRPHLIKPLGSGVHEAKGMRYNPITYQWEGNESSISEFDFSIPRSPKAAPALITNVGTMQNVQVVGEMVFDPQRMCWLKLAPLQPGDNGLAVVQDEDDVFAGLDDLEEKNLRPGYTGGPVADVLNECSHPASGDDRSGDDSSDEWPITEEFDVGPEFVKRQRAEEEKWRRKVHKWVSSDRSGFGDGWRWAIRDLVRLNAPIGAQPWE</sequence>
<dbReference type="GO" id="GO:0044732">
    <property type="term" value="C:mitotic spindle pole body"/>
    <property type="evidence" value="ECO:0007669"/>
    <property type="project" value="TreeGrafter"/>
</dbReference>
<dbReference type="Proteomes" id="UP000319663">
    <property type="component" value="Unassembled WGS sequence"/>
</dbReference>
<feature type="compositionally biased region" description="Polar residues" evidence="1">
    <location>
        <begin position="585"/>
        <end position="594"/>
    </location>
</feature>
<feature type="compositionally biased region" description="Polar residues" evidence="1">
    <location>
        <begin position="611"/>
        <end position="620"/>
    </location>
</feature>
<feature type="region of interest" description="Disordered" evidence="1">
    <location>
        <begin position="578"/>
        <end position="707"/>
    </location>
</feature>
<feature type="compositionally biased region" description="Acidic residues" evidence="1">
    <location>
        <begin position="914"/>
        <end position="924"/>
    </location>
</feature>
<feature type="compositionally biased region" description="Basic and acidic residues" evidence="1">
    <location>
        <begin position="540"/>
        <end position="551"/>
    </location>
</feature>
<accession>A0A507QHI5</accession>
<feature type="compositionally biased region" description="Low complexity" evidence="1">
    <location>
        <begin position="291"/>
        <end position="301"/>
    </location>
</feature>
<dbReference type="GO" id="GO:0031578">
    <property type="term" value="P:mitotic spindle orientation checkpoint signaling"/>
    <property type="evidence" value="ECO:0007669"/>
    <property type="project" value="TreeGrafter"/>
</dbReference>
<keyword evidence="3" id="KW-1185">Reference proteome</keyword>
<evidence type="ECO:0000313" key="3">
    <source>
        <dbReference type="Proteomes" id="UP000319663"/>
    </source>
</evidence>
<gene>
    <name evidence="2" type="ORF">MPDQ_004296</name>
</gene>
<feature type="region of interest" description="Disordered" evidence="1">
    <location>
        <begin position="727"/>
        <end position="784"/>
    </location>
</feature>
<organism evidence="2 3">
    <name type="scientific">Monascus purpureus</name>
    <name type="common">Red mold</name>
    <name type="synonym">Monascus anka</name>
    <dbReference type="NCBI Taxonomy" id="5098"/>
    <lineage>
        <taxon>Eukaryota</taxon>
        <taxon>Fungi</taxon>
        <taxon>Dikarya</taxon>
        <taxon>Ascomycota</taxon>
        <taxon>Pezizomycotina</taxon>
        <taxon>Eurotiomycetes</taxon>
        <taxon>Eurotiomycetidae</taxon>
        <taxon>Eurotiales</taxon>
        <taxon>Aspergillaceae</taxon>
        <taxon>Monascus</taxon>
    </lineage>
</organism>
<feature type="region of interest" description="Disordered" evidence="1">
    <location>
        <begin position="337"/>
        <end position="356"/>
    </location>
</feature>
<feature type="region of interest" description="Disordered" evidence="1">
    <location>
        <begin position="43"/>
        <end position="71"/>
    </location>
</feature>
<evidence type="ECO:0000256" key="1">
    <source>
        <dbReference type="SAM" id="MobiDB-lite"/>
    </source>
</evidence>
<protein>
    <recommendedName>
        <fullName evidence="4">Cytokinesis regulator</fullName>
    </recommendedName>
</protein>
<name>A0A507QHI5_MONPU</name>
<feature type="compositionally biased region" description="Basic residues" evidence="1">
    <location>
        <begin position="625"/>
        <end position="637"/>
    </location>
</feature>
<dbReference type="PANTHER" id="PTHR35140">
    <property type="entry name" value="MITOTIC CHECK POINT PROTEIN BFA1"/>
    <property type="match status" value="1"/>
</dbReference>
<feature type="compositionally biased region" description="Basic and acidic residues" evidence="1">
    <location>
        <begin position="51"/>
        <end position="65"/>
    </location>
</feature>
<feature type="region of interest" description="Disordered" evidence="1">
    <location>
        <begin position="279"/>
        <end position="301"/>
    </location>
</feature>
<feature type="region of interest" description="Disordered" evidence="1">
    <location>
        <begin position="488"/>
        <end position="554"/>
    </location>
</feature>
<feature type="compositionally biased region" description="Polar residues" evidence="1">
    <location>
        <begin position="743"/>
        <end position="762"/>
    </location>
</feature>
<dbReference type="GO" id="GO:1990334">
    <property type="term" value="C:Bfa1-Bub2 complex"/>
    <property type="evidence" value="ECO:0007669"/>
    <property type="project" value="InterPro"/>
</dbReference>
<dbReference type="EMBL" id="VIFY01000275">
    <property type="protein sequence ID" value="TQB67959.1"/>
    <property type="molecule type" value="Genomic_DNA"/>
</dbReference>
<feature type="compositionally biased region" description="Low complexity" evidence="1">
    <location>
        <begin position="524"/>
        <end position="539"/>
    </location>
</feature>
<dbReference type="GO" id="GO:0005096">
    <property type="term" value="F:GTPase activator activity"/>
    <property type="evidence" value="ECO:0007669"/>
    <property type="project" value="InterPro"/>
</dbReference>
<proteinExistence type="predicted"/>
<dbReference type="InterPro" id="IPR034586">
    <property type="entry name" value="Bfa1/Byr4"/>
</dbReference>
<evidence type="ECO:0008006" key="4">
    <source>
        <dbReference type="Google" id="ProtNLM"/>
    </source>
</evidence>